<sequence length="393" mass="43062">MRPPEIRLDDLLLRPWRPGDAPAVARACADPLIRRWTSVPDPYLHEHAVAFVAEWAPRQLAGRTGVPMGVFDADSGELLGSCGLARLDRENGEAEVGYWTAPWARGRGVAERATRALLRWAFDSLDLQRIGWRAGAGNHVSRLVALRLGFTVGGVARAELDRRGRHDQWHGELLAGELTTPSPDRPAAPGSRLARQAATFAGDRPVLDLQANGGPVRLRPLAERDFDGLVRSAADPQTLRWTNIPADYDRQEASQFLAFGRLRWERGEAVELVLADGDDAFAGTISLRLGPDPAVGDIGYAVAPWARGRGYCAVAVRELSRWGFDALALARVSWAANVGNEASRRVAQRAGFRMEGPRRSAITHRGRRVDIWTGALLPDDLTDPPTDATPQRR</sequence>
<organism evidence="2 3">
    <name type="scientific">Pilimelia columellifera subsp. columellifera</name>
    <dbReference type="NCBI Taxonomy" id="706583"/>
    <lineage>
        <taxon>Bacteria</taxon>
        <taxon>Bacillati</taxon>
        <taxon>Actinomycetota</taxon>
        <taxon>Actinomycetes</taxon>
        <taxon>Micromonosporales</taxon>
        <taxon>Micromonosporaceae</taxon>
        <taxon>Pilimelia</taxon>
    </lineage>
</organism>
<reference evidence="3" key="1">
    <citation type="journal article" date="2019" name="Int. J. Syst. Evol. Microbiol.">
        <title>The Global Catalogue of Microorganisms (GCM) 10K type strain sequencing project: providing services to taxonomists for standard genome sequencing and annotation.</title>
        <authorList>
            <consortium name="The Broad Institute Genomics Platform"/>
            <consortium name="The Broad Institute Genome Sequencing Center for Infectious Disease"/>
            <person name="Wu L."/>
            <person name="Ma J."/>
        </authorList>
    </citation>
    <scope>NUCLEOTIDE SEQUENCE [LARGE SCALE GENOMIC DNA]</scope>
    <source>
        <strain evidence="3">JCM 3367</strain>
    </source>
</reference>
<feature type="domain" description="N-acetyltransferase" evidence="1">
    <location>
        <begin position="11"/>
        <end position="180"/>
    </location>
</feature>
<dbReference type="RefSeq" id="WP_344172047.1">
    <property type="nucleotide sequence ID" value="NZ_BAAARY010000009.1"/>
</dbReference>
<keyword evidence="3" id="KW-1185">Reference proteome</keyword>
<dbReference type="Gene3D" id="3.40.630.30">
    <property type="match status" value="2"/>
</dbReference>
<evidence type="ECO:0000313" key="2">
    <source>
        <dbReference type="EMBL" id="GAA2523733.1"/>
    </source>
</evidence>
<dbReference type="PANTHER" id="PTHR43441">
    <property type="entry name" value="RIBOSOMAL-PROTEIN-SERINE ACETYLTRANSFERASE"/>
    <property type="match status" value="1"/>
</dbReference>
<dbReference type="PANTHER" id="PTHR43441:SF10">
    <property type="entry name" value="ACETYLTRANSFERASE"/>
    <property type="match status" value="1"/>
</dbReference>
<accession>A0ABP6AUC3</accession>
<evidence type="ECO:0000259" key="1">
    <source>
        <dbReference type="PROSITE" id="PS51186"/>
    </source>
</evidence>
<feature type="domain" description="N-acetyltransferase" evidence="1">
    <location>
        <begin position="216"/>
        <end position="378"/>
    </location>
</feature>
<dbReference type="InterPro" id="IPR000182">
    <property type="entry name" value="GNAT_dom"/>
</dbReference>
<dbReference type="Proteomes" id="UP001499978">
    <property type="component" value="Unassembled WGS sequence"/>
</dbReference>
<dbReference type="CDD" id="cd04301">
    <property type="entry name" value="NAT_SF"/>
    <property type="match status" value="1"/>
</dbReference>
<comment type="caution">
    <text evidence="2">The sequence shown here is derived from an EMBL/GenBank/DDBJ whole genome shotgun (WGS) entry which is preliminary data.</text>
</comment>
<dbReference type="EMBL" id="BAAARY010000009">
    <property type="protein sequence ID" value="GAA2523733.1"/>
    <property type="molecule type" value="Genomic_DNA"/>
</dbReference>
<dbReference type="InterPro" id="IPR016181">
    <property type="entry name" value="Acyl_CoA_acyltransferase"/>
</dbReference>
<gene>
    <name evidence="2" type="ORF">GCM10010201_22670</name>
</gene>
<dbReference type="SUPFAM" id="SSF55729">
    <property type="entry name" value="Acyl-CoA N-acyltransferases (Nat)"/>
    <property type="match status" value="2"/>
</dbReference>
<protein>
    <recommendedName>
        <fullName evidence="1">N-acetyltransferase domain-containing protein</fullName>
    </recommendedName>
</protein>
<name>A0ABP6AUC3_9ACTN</name>
<dbReference type="PROSITE" id="PS51186">
    <property type="entry name" value="GNAT"/>
    <property type="match status" value="2"/>
</dbReference>
<evidence type="ECO:0000313" key="3">
    <source>
        <dbReference type="Proteomes" id="UP001499978"/>
    </source>
</evidence>
<dbReference type="Pfam" id="PF13302">
    <property type="entry name" value="Acetyltransf_3"/>
    <property type="match status" value="2"/>
</dbReference>
<dbReference type="InterPro" id="IPR051908">
    <property type="entry name" value="Ribosomal_N-acetyltransferase"/>
</dbReference>
<proteinExistence type="predicted"/>